<dbReference type="EMBL" id="JACEIK010003587">
    <property type="protein sequence ID" value="MCD9642324.1"/>
    <property type="molecule type" value="Genomic_DNA"/>
</dbReference>
<dbReference type="PANTHER" id="PTHR34223">
    <property type="entry name" value="OS11G0201299 PROTEIN"/>
    <property type="match status" value="1"/>
</dbReference>
<evidence type="ECO:0000313" key="2">
    <source>
        <dbReference type="Proteomes" id="UP000823775"/>
    </source>
</evidence>
<evidence type="ECO:0000313" key="1">
    <source>
        <dbReference type="EMBL" id="MCD9642324.1"/>
    </source>
</evidence>
<accession>A0ABS8V850</accession>
<name>A0ABS8V850_DATST</name>
<dbReference type="InterPro" id="IPR053197">
    <property type="entry name" value="F-box_SCFL_complex_component"/>
</dbReference>
<organism evidence="1 2">
    <name type="scientific">Datura stramonium</name>
    <name type="common">Jimsonweed</name>
    <name type="synonym">Common thornapple</name>
    <dbReference type="NCBI Taxonomy" id="4076"/>
    <lineage>
        <taxon>Eukaryota</taxon>
        <taxon>Viridiplantae</taxon>
        <taxon>Streptophyta</taxon>
        <taxon>Embryophyta</taxon>
        <taxon>Tracheophyta</taxon>
        <taxon>Spermatophyta</taxon>
        <taxon>Magnoliopsida</taxon>
        <taxon>eudicotyledons</taxon>
        <taxon>Gunneridae</taxon>
        <taxon>Pentapetalae</taxon>
        <taxon>asterids</taxon>
        <taxon>lamiids</taxon>
        <taxon>Solanales</taxon>
        <taxon>Solanaceae</taxon>
        <taxon>Solanoideae</taxon>
        <taxon>Datureae</taxon>
        <taxon>Datura</taxon>
    </lineage>
</organism>
<gene>
    <name evidence="1" type="ORF">HAX54_029035</name>
</gene>
<dbReference type="Proteomes" id="UP000823775">
    <property type="component" value="Unassembled WGS sequence"/>
</dbReference>
<comment type="caution">
    <text evidence="1">The sequence shown here is derived from an EMBL/GenBank/DDBJ whole genome shotgun (WGS) entry which is preliminary data.</text>
</comment>
<proteinExistence type="predicted"/>
<keyword evidence="2" id="KW-1185">Reference proteome</keyword>
<dbReference type="PANTHER" id="PTHR34223:SF51">
    <property type="entry name" value="OS06G0556300 PROTEIN"/>
    <property type="match status" value="1"/>
</dbReference>
<sequence>MNWSGLVSLSLRYMHLMEGAMEKVLFGCPNLECLELGHFGGFHHLEISNVKQTKLIIDNLETDESDIWLEISAPYIQNLQLLGSCRGICLRNMASLVTTVLYFDFDFEDGDELMESGCLTELLHSIAHVENLELGPWCIEFLSILELEGWQSPPSCRKFVKLETALEQLDFPGICSFLQSYLILRH</sequence>
<protein>
    <recommendedName>
        <fullName evidence="3">F-box protein</fullName>
    </recommendedName>
</protein>
<evidence type="ECO:0008006" key="3">
    <source>
        <dbReference type="Google" id="ProtNLM"/>
    </source>
</evidence>
<reference evidence="1 2" key="1">
    <citation type="journal article" date="2021" name="BMC Genomics">
        <title>Datura genome reveals duplications of psychoactive alkaloid biosynthetic genes and high mutation rate following tissue culture.</title>
        <authorList>
            <person name="Rajewski A."/>
            <person name="Carter-House D."/>
            <person name="Stajich J."/>
            <person name="Litt A."/>
        </authorList>
    </citation>
    <scope>NUCLEOTIDE SEQUENCE [LARGE SCALE GENOMIC DNA]</scope>
    <source>
        <strain evidence="1">AR-01</strain>
    </source>
</reference>